<evidence type="ECO:0000256" key="1">
    <source>
        <dbReference type="SAM" id="SignalP"/>
    </source>
</evidence>
<evidence type="ECO:0000313" key="2">
    <source>
        <dbReference type="EMBL" id="MBW71154.1"/>
    </source>
</evidence>
<protein>
    <submittedName>
        <fullName evidence="2">Putative secreted protein</fullName>
    </submittedName>
</protein>
<accession>A0A2M4D0N9</accession>
<name>A0A2M4D0N9_ANODA</name>
<reference evidence="2" key="1">
    <citation type="submission" date="2018-01" db="EMBL/GenBank/DDBJ databases">
        <title>An insight into the sialome of Amazonian anophelines.</title>
        <authorList>
            <person name="Ribeiro J.M."/>
            <person name="Scarpassa V."/>
            <person name="Calvo E."/>
        </authorList>
    </citation>
    <scope>NUCLEOTIDE SEQUENCE</scope>
</reference>
<dbReference type="AlphaFoldDB" id="A0A2M4D0N9"/>
<sequence length="67" mass="7068">MLVVMVVTLGIGAVVSTVEAKSWCWVLLVVPAPCHRVPPSGWSDVCVLARSRSIVDNSRAPAPPSCP</sequence>
<keyword evidence="1" id="KW-0732">Signal</keyword>
<dbReference type="EMBL" id="GGFL01006976">
    <property type="protein sequence ID" value="MBW71154.1"/>
    <property type="molecule type" value="Transcribed_RNA"/>
</dbReference>
<feature type="signal peptide" evidence="1">
    <location>
        <begin position="1"/>
        <end position="20"/>
    </location>
</feature>
<feature type="chain" id="PRO_5014604355" evidence="1">
    <location>
        <begin position="21"/>
        <end position="67"/>
    </location>
</feature>
<proteinExistence type="predicted"/>
<organism evidence="2">
    <name type="scientific">Anopheles darlingi</name>
    <name type="common">Mosquito</name>
    <dbReference type="NCBI Taxonomy" id="43151"/>
    <lineage>
        <taxon>Eukaryota</taxon>
        <taxon>Metazoa</taxon>
        <taxon>Ecdysozoa</taxon>
        <taxon>Arthropoda</taxon>
        <taxon>Hexapoda</taxon>
        <taxon>Insecta</taxon>
        <taxon>Pterygota</taxon>
        <taxon>Neoptera</taxon>
        <taxon>Endopterygota</taxon>
        <taxon>Diptera</taxon>
        <taxon>Nematocera</taxon>
        <taxon>Culicoidea</taxon>
        <taxon>Culicidae</taxon>
        <taxon>Anophelinae</taxon>
        <taxon>Anopheles</taxon>
    </lineage>
</organism>